<dbReference type="EMBL" id="JAVRBK010000010">
    <property type="protein sequence ID" value="KAK5638419.1"/>
    <property type="molecule type" value="Genomic_DNA"/>
</dbReference>
<proteinExistence type="inferred from homology"/>
<gene>
    <name evidence="8" type="ORF">RI129_012714</name>
</gene>
<dbReference type="FunFam" id="3.20.20.70:FF:000140">
    <property type="entry name" value="Fructose-bisphosphate aldolase"/>
    <property type="match status" value="1"/>
</dbReference>
<evidence type="ECO:0000256" key="3">
    <source>
        <dbReference type="ARBA" id="ARBA00010387"/>
    </source>
</evidence>
<dbReference type="InterPro" id="IPR013785">
    <property type="entry name" value="Aldolase_TIM"/>
</dbReference>
<dbReference type="GO" id="GO:0004332">
    <property type="term" value="F:fructose-bisphosphate aldolase activity"/>
    <property type="evidence" value="ECO:0007669"/>
    <property type="project" value="UniProtKB-EC"/>
</dbReference>
<evidence type="ECO:0000256" key="6">
    <source>
        <dbReference type="ARBA" id="ARBA00023152"/>
    </source>
</evidence>
<evidence type="ECO:0000313" key="9">
    <source>
        <dbReference type="Proteomes" id="UP001329430"/>
    </source>
</evidence>
<evidence type="ECO:0000256" key="5">
    <source>
        <dbReference type="ARBA" id="ARBA00013779"/>
    </source>
</evidence>
<dbReference type="Proteomes" id="UP001329430">
    <property type="component" value="Chromosome 10"/>
</dbReference>
<keyword evidence="6" id="KW-0324">Glycolysis</keyword>
<dbReference type="AlphaFoldDB" id="A0AAN7V7S8"/>
<protein>
    <recommendedName>
        <fullName evidence="5">Fructose-bisphosphate aldolase</fullName>
        <ecNumber evidence="4">4.1.2.13</ecNumber>
    </recommendedName>
</protein>
<dbReference type="Pfam" id="PF00274">
    <property type="entry name" value="Glycolytic"/>
    <property type="match status" value="1"/>
</dbReference>
<sequence>MKMTLNISRETRNDLKLTAQAILHRGKGILAVDESGNVLNMESIGVKDTSENRRKYRQLLFQTEDLSQYISAVILFDETLHQKTDQGVPLIKLLQVQGIIPGIKVDTGIVPLVGSEEEFSTEGLDGLGKRCAEYKKKGCRFAKWRSIFKIRNGKPSDYAIKHNADILAQYAAICQSNKLVPILEPEVLVDGTHDIDRCQRVTEKVLVAVYTALHEHDVYLEGTVLKCNMVTAGQLHDVSLTSDTIARATVATLQRTVPAAIAGITFLSGGQSEEKATVNLNAINRCTGKKPWTLSFSFGRALQASALKKWGGKDENTLIAQTELINRAKANSEATLGQYRTGAVRGECCSDELFVKDYVY</sequence>
<reference evidence="8 9" key="1">
    <citation type="journal article" date="2024" name="Insects">
        <title>An Improved Chromosome-Level Genome Assembly of the Firefly Pyrocoelia pectoralis.</title>
        <authorList>
            <person name="Fu X."/>
            <person name="Meyer-Rochow V.B."/>
            <person name="Ballantyne L."/>
            <person name="Zhu X."/>
        </authorList>
    </citation>
    <scope>NUCLEOTIDE SEQUENCE [LARGE SCALE GENOMIC DNA]</scope>
    <source>
        <strain evidence="8">XCY_ONT2</strain>
    </source>
</reference>
<dbReference type="PANTHER" id="PTHR11627">
    <property type="entry name" value="FRUCTOSE-BISPHOSPHATE ALDOLASE"/>
    <property type="match status" value="1"/>
</dbReference>
<accession>A0AAN7V7S8</accession>
<dbReference type="InterPro" id="IPR000741">
    <property type="entry name" value="FBA_I"/>
</dbReference>
<dbReference type="SUPFAM" id="SSF51569">
    <property type="entry name" value="Aldolase"/>
    <property type="match status" value="1"/>
</dbReference>
<dbReference type="NCBIfam" id="NF033379">
    <property type="entry name" value="FrucBisAld_I"/>
    <property type="match status" value="1"/>
</dbReference>
<evidence type="ECO:0000256" key="2">
    <source>
        <dbReference type="ARBA" id="ARBA00004714"/>
    </source>
</evidence>
<dbReference type="GO" id="GO:0006096">
    <property type="term" value="P:glycolytic process"/>
    <property type="evidence" value="ECO:0007669"/>
    <property type="project" value="UniProtKB-KW"/>
</dbReference>
<keyword evidence="7" id="KW-0456">Lyase</keyword>
<comment type="catalytic activity">
    <reaction evidence="1">
        <text>beta-D-fructose 1,6-bisphosphate = D-glyceraldehyde 3-phosphate + dihydroxyacetone phosphate</text>
        <dbReference type="Rhea" id="RHEA:14729"/>
        <dbReference type="ChEBI" id="CHEBI:32966"/>
        <dbReference type="ChEBI" id="CHEBI:57642"/>
        <dbReference type="ChEBI" id="CHEBI:59776"/>
        <dbReference type="EC" id="4.1.2.13"/>
    </reaction>
</comment>
<dbReference type="CDD" id="cd00948">
    <property type="entry name" value="FBP_aldolase_I_a"/>
    <property type="match status" value="1"/>
</dbReference>
<name>A0AAN7V7S8_9COLE</name>
<organism evidence="8 9">
    <name type="scientific">Pyrocoelia pectoralis</name>
    <dbReference type="NCBI Taxonomy" id="417401"/>
    <lineage>
        <taxon>Eukaryota</taxon>
        <taxon>Metazoa</taxon>
        <taxon>Ecdysozoa</taxon>
        <taxon>Arthropoda</taxon>
        <taxon>Hexapoda</taxon>
        <taxon>Insecta</taxon>
        <taxon>Pterygota</taxon>
        <taxon>Neoptera</taxon>
        <taxon>Endopterygota</taxon>
        <taxon>Coleoptera</taxon>
        <taxon>Polyphaga</taxon>
        <taxon>Elateriformia</taxon>
        <taxon>Elateroidea</taxon>
        <taxon>Lampyridae</taxon>
        <taxon>Lampyrinae</taxon>
        <taxon>Pyrocoelia</taxon>
    </lineage>
</organism>
<evidence type="ECO:0000256" key="4">
    <source>
        <dbReference type="ARBA" id="ARBA00013068"/>
    </source>
</evidence>
<keyword evidence="9" id="KW-1185">Reference proteome</keyword>
<evidence type="ECO:0000256" key="7">
    <source>
        <dbReference type="ARBA" id="ARBA00023239"/>
    </source>
</evidence>
<comment type="caution">
    <text evidence="8">The sequence shown here is derived from an EMBL/GenBank/DDBJ whole genome shotgun (WGS) entry which is preliminary data.</text>
</comment>
<comment type="similarity">
    <text evidence="3">Belongs to the class I fructose-bisphosphate aldolase family.</text>
</comment>
<evidence type="ECO:0000256" key="1">
    <source>
        <dbReference type="ARBA" id="ARBA00000441"/>
    </source>
</evidence>
<dbReference type="EC" id="4.1.2.13" evidence="4"/>
<dbReference type="Gene3D" id="3.20.20.70">
    <property type="entry name" value="Aldolase class I"/>
    <property type="match status" value="1"/>
</dbReference>
<comment type="pathway">
    <text evidence="2">Carbohydrate degradation; glycolysis; D-glyceraldehyde 3-phosphate and glycerone phosphate from D-glucose: step 4/4.</text>
</comment>
<evidence type="ECO:0000313" key="8">
    <source>
        <dbReference type="EMBL" id="KAK5638419.1"/>
    </source>
</evidence>